<dbReference type="InterPro" id="IPR010977">
    <property type="entry name" value="Aromatic_deC"/>
</dbReference>
<dbReference type="OrthoDB" id="639767at2759"/>
<keyword evidence="5" id="KW-0663">Pyridoxal phosphate</keyword>
<dbReference type="GO" id="GO:0005737">
    <property type="term" value="C:cytoplasm"/>
    <property type="evidence" value="ECO:0007669"/>
    <property type="project" value="TreeGrafter"/>
</dbReference>
<feature type="region of interest" description="Disordered" evidence="7">
    <location>
        <begin position="223"/>
        <end position="269"/>
    </location>
</feature>
<dbReference type="GO" id="GO:0042423">
    <property type="term" value="P:catecholamine biosynthetic process"/>
    <property type="evidence" value="ECO:0007669"/>
    <property type="project" value="UniProtKB-KW"/>
</dbReference>
<evidence type="ECO:0000256" key="2">
    <source>
        <dbReference type="ARBA" id="ARBA00011738"/>
    </source>
</evidence>
<gene>
    <name evidence="8" type="ORF">C7M84_006332</name>
</gene>
<accession>A0A423TFC5</accession>
<name>A0A423TFC5_PENVA</name>
<dbReference type="GO" id="GO:0006548">
    <property type="term" value="P:L-histidine catabolic process"/>
    <property type="evidence" value="ECO:0007669"/>
    <property type="project" value="TreeGrafter"/>
</dbReference>
<reference evidence="8 9" key="1">
    <citation type="submission" date="2018-04" db="EMBL/GenBank/DDBJ databases">
        <authorList>
            <person name="Zhang X."/>
            <person name="Yuan J."/>
            <person name="Li F."/>
            <person name="Xiang J."/>
        </authorList>
    </citation>
    <scope>NUCLEOTIDE SEQUENCE [LARGE SCALE GENOMIC DNA]</scope>
    <source>
        <tissue evidence="8">Muscle</tissue>
    </source>
</reference>
<dbReference type="PANTHER" id="PTHR11999">
    <property type="entry name" value="GROUP II PYRIDOXAL-5-PHOSPHATE DECARBOXYLASE"/>
    <property type="match status" value="1"/>
</dbReference>
<feature type="compositionally biased region" description="Pro residues" evidence="7">
    <location>
        <begin position="231"/>
        <end position="269"/>
    </location>
</feature>
<proteinExistence type="predicted"/>
<dbReference type="SUPFAM" id="SSF53383">
    <property type="entry name" value="PLP-dependent transferases"/>
    <property type="match status" value="1"/>
</dbReference>
<feature type="region of interest" description="Disordered" evidence="7">
    <location>
        <begin position="138"/>
        <end position="175"/>
    </location>
</feature>
<comment type="subunit">
    <text evidence="2">Homodimer.</text>
</comment>
<dbReference type="GO" id="GO:0004398">
    <property type="term" value="F:histidine decarboxylase activity"/>
    <property type="evidence" value="ECO:0007669"/>
    <property type="project" value="UniProtKB-EC"/>
</dbReference>
<reference evidence="8 9" key="2">
    <citation type="submission" date="2019-01" db="EMBL/GenBank/DDBJ databases">
        <title>The decoding of complex shrimp genome reveals the adaptation for benthos swimmer, frequently molting mechanism and breeding impact on genome.</title>
        <authorList>
            <person name="Sun Y."/>
            <person name="Gao Y."/>
            <person name="Yu Y."/>
        </authorList>
    </citation>
    <scope>NUCLEOTIDE SEQUENCE [LARGE SCALE GENOMIC DNA]</scope>
    <source>
        <tissue evidence="8">Muscle</tissue>
    </source>
</reference>
<dbReference type="GO" id="GO:0030170">
    <property type="term" value="F:pyridoxal phosphate binding"/>
    <property type="evidence" value="ECO:0007669"/>
    <property type="project" value="InterPro"/>
</dbReference>
<dbReference type="FunFam" id="1.20.1340.10:FF:000001">
    <property type="entry name" value="Histidine decarboxylase"/>
    <property type="match status" value="1"/>
</dbReference>
<evidence type="ECO:0000256" key="5">
    <source>
        <dbReference type="ARBA" id="ARBA00022898"/>
    </source>
</evidence>
<evidence type="ECO:0000313" key="9">
    <source>
        <dbReference type="Proteomes" id="UP000283509"/>
    </source>
</evidence>
<dbReference type="Pfam" id="PF00282">
    <property type="entry name" value="Pyridoxal_deC"/>
    <property type="match status" value="1"/>
</dbReference>
<dbReference type="Proteomes" id="UP000283509">
    <property type="component" value="Unassembled WGS sequence"/>
</dbReference>
<sequence length="306" mass="34012">MVDYIADYLDTIRDRRVFPDVKPGYMRELLPEHAPDYPEPWENIFNDIERVVMPGVTHWQSPYMHAYFPSLNSYPSLLGDMLADAINGIGFTWSHPLSPFSFFFLFRATLLNPRDHHLVCGFLEAVIPDLQGAKDPCKSNALEPQSQYSAKPRNDIESLCNQDGTPTPSPSPPPSHTLLSAVSYHLLAPPPTFLHEFTFPPSPELPHPSFLYPSSPNPNIHHNPLLFFPHPLHPSPTPPPPLSPQPPPPLPPFPSPPTPPNPPFPPPFPHSFPPLPLLPPLLPLLSLPLLPSTLQPPTTVTTATPK</sequence>
<protein>
    <recommendedName>
        <fullName evidence="6">Histidine decarboxylase</fullName>
        <ecNumber evidence="3">4.1.1.22</ecNumber>
    </recommendedName>
</protein>
<keyword evidence="4" id="KW-0210">Decarboxylase</keyword>
<dbReference type="InterPro" id="IPR015424">
    <property type="entry name" value="PyrdxlP-dep_Trfase"/>
</dbReference>
<dbReference type="PANTHER" id="PTHR11999:SF68">
    <property type="entry name" value="HISTIDINE DECARBOXYLASE"/>
    <property type="match status" value="1"/>
</dbReference>
<dbReference type="EC" id="4.1.1.22" evidence="3"/>
<evidence type="ECO:0000256" key="1">
    <source>
        <dbReference type="ARBA" id="ARBA00001933"/>
    </source>
</evidence>
<comment type="caution">
    <text evidence="8">The sequence shown here is derived from an EMBL/GenBank/DDBJ whole genome shotgun (WGS) entry which is preliminary data.</text>
</comment>
<comment type="cofactor">
    <cofactor evidence="1">
        <name>pyridoxal 5'-phosphate</name>
        <dbReference type="ChEBI" id="CHEBI:597326"/>
    </cofactor>
</comment>
<dbReference type="GO" id="GO:0001694">
    <property type="term" value="P:histamine biosynthetic process"/>
    <property type="evidence" value="ECO:0007669"/>
    <property type="project" value="TreeGrafter"/>
</dbReference>
<dbReference type="Gene3D" id="1.20.1340.10">
    <property type="entry name" value="dopa decarboxylase, N-terminal domain"/>
    <property type="match status" value="1"/>
</dbReference>
<evidence type="ECO:0000256" key="6">
    <source>
        <dbReference type="ARBA" id="ARBA00039946"/>
    </source>
</evidence>
<dbReference type="PRINTS" id="PR00800">
    <property type="entry name" value="YHDCRBOXLASE"/>
</dbReference>
<evidence type="ECO:0000313" key="8">
    <source>
        <dbReference type="EMBL" id="ROT75136.1"/>
    </source>
</evidence>
<evidence type="ECO:0000256" key="7">
    <source>
        <dbReference type="SAM" id="MobiDB-lite"/>
    </source>
</evidence>
<dbReference type="EMBL" id="QCYY01001808">
    <property type="protein sequence ID" value="ROT75136.1"/>
    <property type="molecule type" value="Genomic_DNA"/>
</dbReference>
<dbReference type="InterPro" id="IPR002129">
    <property type="entry name" value="PyrdxlP-dep_de-COase"/>
</dbReference>
<keyword evidence="9" id="KW-1185">Reference proteome</keyword>
<keyword evidence="4" id="KW-0456">Lyase</keyword>
<organism evidence="8 9">
    <name type="scientific">Penaeus vannamei</name>
    <name type="common">Whiteleg shrimp</name>
    <name type="synonym">Litopenaeus vannamei</name>
    <dbReference type="NCBI Taxonomy" id="6689"/>
    <lineage>
        <taxon>Eukaryota</taxon>
        <taxon>Metazoa</taxon>
        <taxon>Ecdysozoa</taxon>
        <taxon>Arthropoda</taxon>
        <taxon>Crustacea</taxon>
        <taxon>Multicrustacea</taxon>
        <taxon>Malacostraca</taxon>
        <taxon>Eumalacostraca</taxon>
        <taxon>Eucarida</taxon>
        <taxon>Decapoda</taxon>
        <taxon>Dendrobranchiata</taxon>
        <taxon>Penaeoidea</taxon>
        <taxon>Penaeidae</taxon>
        <taxon>Penaeus</taxon>
    </lineage>
</organism>
<dbReference type="AlphaFoldDB" id="A0A423TFC5"/>
<evidence type="ECO:0000256" key="3">
    <source>
        <dbReference type="ARBA" id="ARBA00012320"/>
    </source>
</evidence>
<dbReference type="STRING" id="6689.A0A423TFC5"/>
<evidence type="ECO:0000256" key="4">
    <source>
        <dbReference type="ARBA" id="ARBA00022793"/>
    </source>
</evidence>